<gene>
    <name evidence="3" type="ORF">CAL28_06835</name>
</gene>
<evidence type="ECO:0000313" key="3">
    <source>
        <dbReference type="EMBL" id="OZI64389.1"/>
    </source>
</evidence>
<dbReference type="OrthoDB" id="8576090at2"/>
<protein>
    <recommendedName>
        <fullName evidence="2">Amidase domain-containing protein</fullName>
    </recommendedName>
</protein>
<reference evidence="4" key="1">
    <citation type="submission" date="2017-05" db="EMBL/GenBank/DDBJ databases">
        <title>Complete and WGS of Bordetella genogroups.</title>
        <authorList>
            <person name="Spilker T."/>
            <person name="Lipuma J."/>
        </authorList>
    </citation>
    <scope>NUCLEOTIDE SEQUENCE [LARGE SCALE GENOMIC DNA]</scope>
    <source>
        <strain evidence="4">AU8856</strain>
    </source>
</reference>
<proteinExistence type="predicted"/>
<dbReference type="EMBL" id="NEVS01000002">
    <property type="protein sequence ID" value="OZI64389.1"/>
    <property type="molecule type" value="Genomic_DNA"/>
</dbReference>
<dbReference type="RefSeq" id="WP_094840697.1">
    <property type="nucleotide sequence ID" value="NZ_NEVS01000002.1"/>
</dbReference>
<dbReference type="Pfam" id="PF01425">
    <property type="entry name" value="Amidase"/>
    <property type="match status" value="1"/>
</dbReference>
<evidence type="ECO:0000256" key="1">
    <source>
        <dbReference type="SAM" id="MobiDB-lite"/>
    </source>
</evidence>
<dbReference type="SUPFAM" id="SSF75304">
    <property type="entry name" value="Amidase signature (AS) enzymes"/>
    <property type="match status" value="1"/>
</dbReference>
<feature type="region of interest" description="Disordered" evidence="1">
    <location>
        <begin position="1"/>
        <end position="27"/>
    </location>
</feature>
<dbReference type="Proteomes" id="UP000215767">
    <property type="component" value="Unassembled WGS sequence"/>
</dbReference>
<dbReference type="AlphaFoldDB" id="A0A261UR69"/>
<dbReference type="PANTHER" id="PTHR46310:SF7">
    <property type="entry name" value="AMIDASE 1"/>
    <property type="match status" value="1"/>
</dbReference>
<evidence type="ECO:0000313" key="4">
    <source>
        <dbReference type="Proteomes" id="UP000215767"/>
    </source>
</evidence>
<feature type="compositionally biased region" description="Low complexity" evidence="1">
    <location>
        <begin position="1"/>
        <end position="17"/>
    </location>
</feature>
<dbReference type="InterPro" id="IPR023631">
    <property type="entry name" value="Amidase_dom"/>
</dbReference>
<dbReference type="NCBIfam" id="NF006169">
    <property type="entry name" value="PRK08310.1"/>
    <property type="match status" value="1"/>
</dbReference>
<name>A0A261UR69_9BORD</name>
<sequence>MTEAKTAPAPAGGRPATFDPANPGGAFAPQGRFQLAGAADGPLARLRVGVKDMIDLEGRITGAGNPDWLATHGVATRHAPVVAQLLAAGADVVGKTMTDELAYSLNGENFHYGTPVNPVSPTRIPGGSSCGSAVAAASGLCDIGLGTDTAGSIRLPATFCGAWGLRPTHGAVSSEGVVPLAPSYDVVGWITRDAATLARVGQTVLPAAAAGQGGLPGRLLVADDAWSLASEDVRQGLAKPQESMMEKFGVVEHVTLADEGLLAWQQVFRVIQGREVWAAHGEWITRHAPRFGPDIGERFKWASTITADEAQSAAAERRRIAARLDDLLGDAVLCLPTVSFVAPVKGSPTAAEDRTRALCLLCIASLAGLPQLTMPVVVGNQYAVGLSLIAARGRDRALLDCAMRISS</sequence>
<dbReference type="Gene3D" id="3.90.1300.10">
    <property type="entry name" value="Amidase signature (AS) domain"/>
    <property type="match status" value="1"/>
</dbReference>
<organism evidence="3 4">
    <name type="scientific">Bordetella genomosp. 11</name>
    <dbReference type="NCBI Taxonomy" id="1416808"/>
    <lineage>
        <taxon>Bacteria</taxon>
        <taxon>Pseudomonadati</taxon>
        <taxon>Pseudomonadota</taxon>
        <taxon>Betaproteobacteria</taxon>
        <taxon>Burkholderiales</taxon>
        <taxon>Alcaligenaceae</taxon>
        <taxon>Bordetella</taxon>
    </lineage>
</organism>
<dbReference type="PANTHER" id="PTHR46310">
    <property type="entry name" value="AMIDASE 1"/>
    <property type="match status" value="1"/>
</dbReference>
<accession>A0A261UR69</accession>
<dbReference type="InterPro" id="IPR036928">
    <property type="entry name" value="AS_sf"/>
</dbReference>
<evidence type="ECO:0000259" key="2">
    <source>
        <dbReference type="Pfam" id="PF01425"/>
    </source>
</evidence>
<feature type="domain" description="Amidase" evidence="2">
    <location>
        <begin position="35"/>
        <end position="204"/>
    </location>
</feature>
<keyword evidence="4" id="KW-1185">Reference proteome</keyword>
<comment type="caution">
    <text evidence="3">The sequence shown here is derived from an EMBL/GenBank/DDBJ whole genome shotgun (WGS) entry which is preliminary data.</text>
</comment>